<dbReference type="EMBL" id="CAJJDN010000162">
    <property type="protein sequence ID" value="CAD8125821.1"/>
    <property type="molecule type" value="Genomic_DNA"/>
</dbReference>
<comment type="caution">
    <text evidence="1">The sequence shown here is derived from an EMBL/GenBank/DDBJ whole genome shotgun (WGS) entry which is preliminary data.</text>
</comment>
<evidence type="ECO:0000313" key="2">
    <source>
        <dbReference type="Proteomes" id="UP000692954"/>
    </source>
</evidence>
<name>A0A8S1RC25_9CILI</name>
<proteinExistence type="predicted"/>
<dbReference type="Proteomes" id="UP000692954">
    <property type="component" value="Unassembled WGS sequence"/>
</dbReference>
<sequence length="511" mass="60309">MISLLDQSIYLEQYHSNHKLKSKNYFHKQSKFPDIDNANKFNLSRGFLNSSIKYNTIQERKQSLDCNSTFQGFKIRVLKPQDRFDTQKEEKQITITKSVQLKRRNQKKEENSDYNQDDLLLPRIYSPIATPRMKESIYKPFLSKPDIIDHHIITIKSQYQIYDQLTKGVALKCLHLSQRQETNDKILLINFDNLILGKRKSFWEQSNEIKLCSKLFGQQCDSSFCSCALQKDLKPTLQQLSKQFYIIFIFECATRGSTWQQYLNDCGYAIDAIYYIPNSKLTGAGGIKIKSIISNFGKAQIKQLIYFGSIDADLNSDNLPIEQFFYQIPIVYQQVSVQIYFMHLQRSKFIDSKLLYEICMLHFYQKDSFNYKKQLNVIKLELQPIISKMIKIEEEDEITNSIFKNLNLYHSSKNILEEEEDKNSLLLWLYQTKKLLIDYFKSINSEEQNQNPITLIGDFLRRNTSIEMNFLTKDYLKQAQRFNMYNELKASTTAQATFRKQCIMECFIIQD</sequence>
<organism evidence="1 2">
    <name type="scientific">Paramecium sonneborni</name>
    <dbReference type="NCBI Taxonomy" id="65129"/>
    <lineage>
        <taxon>Eukaryota</taxon>
        <taxon>Sar</taxon>
        <taxon>Alveolata</taxon>
        <taxon>Ciliophora</taxon>
        <taxon>Intramacronucleata</taxon>
        <taxon>Oligohymenophorea</taxon>
        <taxon>Peniculida</taxon>
        <taxon>Parameciidae</taxon>
        <taxon>Paramecium</taxon>
    </lineage>
</organism>
<reference evidence="1" key="1">
    <citation type="submission" date="2021-01" db="EMBL/GenBank/DDBJ databases">
        <authorList>
            <consortium name="Genoscope - CEA"/>
            <person name="William W."/>
        </authorList>
    </citation>
    <scope>NUCLEOTIDE SEQUENCE</scope>
</reference>
<gene>
    <name evidence="1" type="ORF">PSON_ATCC_30995.1.T1620084</name>
</gene>
<dbReference type="OrthoDB" id="293582at2759"/>
<dbReference type="AlphaFoldDB" id="A0A8S1RC25"/>
<evidence type="ECO:0000313" key="1">
    <source>
        <dbReference type="EMBL" id="CAD8125821.1"/>
    </source>
</evidence>
<accession>A0A8S1RC25</accession>
<protein>
    <submittedName>
        <fullName evidence="1">Uncharacterized protein</fullName>
    </submittedName>
</protein>
<keyword evidence="2" id="KW-1185">Reference proteome</keyword>